<dbReference type="Proteomes" id="UP001165083">
    <property type="component" value="Unassembled WGS sequence"/>
</dbReference>
<reference evidence="1" key="1">
    <citation type="submission" date="2023-04" db="EMBL/GenBank/DDBJ databases">
        <title>Phytophthora lilii NBRC 32176.</title>
        <authorList>
            <person name="Ichikawa N."/>
            <person name="Sato H."/>
            <person name="Tonouchi N."/>
        </authorList>
    </citation>
    <scope>NUCLEOTIDE SEQUENCE</scope>
    <source>
        <strain evidence="1">NBRC 32176</strain>
    </source>
</reference>
<organism evidence="1 2">
    <name type="scientific">Phytophthora lilii</name>
    <dbReference type="NCBI Taxonomy" id="2077276"/>
    <lineage>
        <taxon>Eukaryota</taxon>
        <taxon>Sar</taxon>
        <taxon>Stramenopiles</taxon>
        <taxon>Oomycota</taxon>
        <taxon>Peronosporomycetes</taxon>
        <taxon>Peronosporales</taxon>
        <taxon>Peronosporaceae</taxon>
        <taxon>Phytophthora</taxon>
    </lineage>
</organism>
<dbReference type="EMBL" id="BSXW01000261">
    <property type="protein sequence ID" value="GMF16749.1"/>
    <property type="molecule type" value="Genomic_DNA"/>
</dbReference>
<protein>
    <submittedName>
        <fullName evidence="1">Unnamed protein product</fullName>
    </submittedName>
</protein>
<keyword evidence="2" id="KW-1185">Reference proteome</keyword>
<name>A0A9W6WU29_9STRA</name>
<comment type="caution">
    <text evidence="1">The sequence shown here is derived from an EMBL/GenBank/DDBJ whole genome shotgun (WGS) entry which is preliminary data.</text>
</comment>
<dbReference type="OrthoDB" id="129471at2759"/>
<proteinExistence type="predicted"/>
<sequence>MERQVWFQLRDVESDPFGSADYVDCAKDATIAQFRKVLKKECPNILARVDAPFLTVFENEATYKAKQALTEDSPISSFGGSKKYALIVEVPTRSKTTGLDSSQDLPAVIHWVVTQRPEVVVQNEDQLLELSSACINGTGLAVRGREHGARYTSILNGMSRERRVIVFLDGYVKSSKAGEAARLQCKRWHQDDKTNRRLVCVCSLATPGRAYRPEAYKPIPTLVDTQGSTESEDVEMKIIAGSDDVEMSIVDEDVDGHMVAEMISVASVFPKSNNALEERQKLLETKYFVAGGNARLMFEEETERAIEILNFAIRRVHDVELYLHGHVGDASPSVVNCLLACYYTAEGSDIRVVSSYVVRKFAIIVGPRLLEKFAKICTVNPSMDGHILEIRFFSELKHKGLDWSYRAESTLKYDRWEQSEIFFFSPVKYYIEISLDKPIWMAPTMWNQGGYDAVFVNKRENLVRFVQVTRAKKHTFDPFFFVALLDKLAASGLTQISLVELYFVVPMARLETFSLPVSTQDFQRNVVQVASSEPSGTRSGVNQTFQNCKSNVMVIGVQYKITTRKPVEVTH</sequence>
<gene>
    <name evidence="1" type="ORF">Plil01_000602800</name>
</gene>
<evidence type="ECO:0000313" key="1">
    <source>
        <dbReference type="EMBL" id="GMF16749.1"/>
    </source>
</evidence>
<evidence type="ECO:0000313" key="2">
    <source>
        <dbReference type="Proteomes" id="UP001165083"/>
    </source>
</evidence>
<accession>A0A9W6WU29</accession>
<dbReference type="AlphaFoldDB" id="A0A9W6WU29"/>